<dbReference type="InterPro" id="IPR000182">
    <property type="entry name" value="GNAT_dom"/>
</dbReference>
<evidence type="ECO:0000259" key="3">
    <source>
        <dbReference type="PROSITE" id="PS51186"/>
    </source>
</evidence>
<dbReference type="eggNOG" id="COG0456">
    <property type="taxonomic scope" value="Bacteria"/>
</dbReference>
<sequence>MTTSSPAGALVVAPEPVAAPDSAALLRAYYRDIVDRYYRQHEGRPATAAEIDGALADEPSDHLVAPHGVFLVARRAGEPAGCAGVHLLSPGTAELTRVYVAAGARRRGLGGRLLAAAETAAREVLGATTLRLDTRDDLTEARAMYARSGYAAIPAPYPKRYADHWFAKDLTA</sequence>
<dbReference type="PATRIC" id="fig|1003195.11.peg.6385"/>
<keyword evidence="1 4" id="KW-0808">Transferase</keyword>
<feature type="domain" description="N-acetyltransferase" evidence="3">
    <location>
        <begin position="24"/>
        <end position="171"/>
    </location>
</feature>
<dbReference type="SUPFAM" id="SSF55729">
    <property type="entry name" value="Acyl-CoA N-acyltransferases (Nat)"/>
    <property type="match status" value="1"/>
</dbReference>
<evidence type="ECO:0000313" key="4">
    <source>
        <dbReference type="EMBL" id="AEW97322.1"/>
    </source>
</evidence>
<dbReference type="STRING" id="1003195.SCATT_49510"/>
<reference evidence="5" key="1">
    <citation type="submission" date="2011-12" db="EMBL/GenBank/DDBJ databases">
        <title>Complete genome sequence of Streptomyces cattleya strain DSM 46488.</title>
        <authorList>
            <person name="Ou H.-Y."/>
            <person name="Li P."/>
            <person name="Zhao C."/>
            <person name="O'Hagan D."/>
            <person name="Deng Z."/>
        </authorList>
    </citation>
    <scope>NUCLEOTIDE SEQUENCE [LARGE SCALE GENOMIC DNA]</scope>
    <source>
        <strain evidence="5">ATCC 35852 / DSM 46488 / JCM 4925 / NBRC 14057 / NRRL 8057</strain>
    </source>
</reference>
<keyword evidence="5" id="KW-1185">Reference proteome</keyword>
<name>F8JZM1_STREN</name>
<dbReference type="PROSITE" id="PS51186">
    <property type="entry name" value="GNAT"/>
    <property type="match status" value="1"/>
</dbReference>
<dbReference type="Pfam" id="PF00583">
    <property type="entry name" value="Acetyltransf_1"/>
    <property type="match status" value="1"/>
</dbReference>
<dbReference type="KEGG" id="scy:SCATT_49510"/>
<dbReference type="PANTHER" id="PTHR43877">
    <property type="entry name" value="AMINOALKYLPHOSPHONATE N-ACETYLTRANSFERASE-RELATED-RELATED"/>
    <property type="match status" value="1"/>
</dbReference>
<accession>F8JZM1</accession>
<dbReference type="AlphaFoldDB" id="F8JZM1"/>
<evidence type="ECO:0000256" key="2">
    <source>
        <dbReference type="ARBA" id="ARBA00023315"/>
    </source>
</evidence>
<organism evidence="4 5">
    <name type="scientific">Streptantibioticus cattleyicolor (strain ATCC 35852 / DSM 46488 / JCM 4925 / NBRC 14057 / NRRL 8057)</name>
    <name type="common">Streptomyces cattleya</name>
    <dbReference type="NCBI Taxonomy" id="1003195"/>
    <lineage>
        <taxon>Bacteria</taxon>
        <taxon>Bacillati</taxon>
        <taxon>Actinomycetota</taxon>
        <taxon>Actinomycetes</taxon>
        <taxon>Kitasatosporales</taxon>
        <taxon>Streptomycetaceae</taxon>
        <taxon>Streptantibioticus</taxon>
    </lineage>
</organism>
<dbReference type="EMBL" id="CP003219">
    <property type="protein sequence ID" value="AEW97322.1"/>
    <property type="molecule type" value="Genomic_DNA"/>
</dbReference>
<protein>
    <submittedName>
        <fullName evidence="4">Acetyltransferase</fullName>
    </submittedName>
</protein>
<accession>G8X0T3</accession>
<dbReference type="PANTHER" id="PTHR43877:SF2">
    <property type="entry name" value="AMINOALKYLPHOSPHONATE N-ACETYLTRANSFERASE-RELATED"/>
    <property type="match status" value="1"/>
</dbReference>
<dbReference type="Gene3D" id="3.40.630.30">
    <property type="match status" value="1"/>
</dbReference>
<keyword evidence="2" id="KW-0012">Acyltransferase</keyword>
<dbReference type="InterPro" id="IPR050832">
    <property type="entry name" value="Bact_Acetyltransf"/>
</dbReference>
<dbReference type="InterPro" id="IPR016181">
    <property type="entry name" value="Acyl_CoA_acyltransferase"/>
</dbReference>
<evidence type="ECO:0000256" key="1">
    <source>
        <dbReference type="ARBA" id="ARBA00022679"/>
    </source>
</evidence>
<dbReference type="Proteomes" id="UP000007842">
    <property type="component" value="Chromosome"/>
</dbReference>
<dbReference type="GO" id="GO:0016747">
    <property type="term" value="F:acyltransferase activity, transferring groups other than amino-acyl groups"/>
    <property type="evidence" value="ECO:0007669"/>
    <property type="project" value="InterPro"/>
</dbReference>
<gene>
    <name evidence="4" type="ordered locus">SCATT_49510</name>
</gene>
<dbReference type="KEGG" id="sct:SCAT_4956"/>
<proteinExistence type="predicted"/>
<dbReference type="OrthoDB" id="3174517at2"/>
<dbReference type="RefSeq" id="WP_014145660.1">
    <property type="nucleotide sequence ID" value="NC_016111.1"/>
</dbReference>
<dbReference type="HOGENOM" id="CLU_013985_11_6_11"/>
<evidence type="ECO:0000313" key="5">
    <source>
        <dbReference type="Proteomes" id="UP000007842"/>
    </source>
</evidence>